<keyword evidence="2" id="KW-1185">Reference proteome</keyword>
<reference evidence="1 2" key="1">
    <citation type="submission" date="2015-07" db="EMBL/GenBank/DDBJ databases">
        <title>The genome of Dufourea novaeangliae.</title>
        <authorList>
            <person name="Pan H."/>
            <person name="Kapheim K."/>
        </authorList>
    </citation>
    <scope>NUCLEOTIDE SEQUENCE [LARGE SCALE GENOMIC DNA]</scope>
    <source>
        <strain evidence="1">0120121106</strain>
        <tissue evidence="1">Whole body</tissue>
    </source>
</reference>
<proteinExistence type="predicted"/>
<name>A0A154PE54_DUFNO</name>
<gene>
    <name evidence="1" type="ORF">WN55_01104</name>
</gene>
<accession>A0A154PE54</accession>
<evidence type="ECO:0000313" key="2">
    <source>
        <dbReference type="Proteomes" id="UP000076502"/>
    </source>
</evidence>
<sequence length="192" mass="21269">PIAGGPRFIIITRGSRDTPRQTVATADDVNGAQAAFSRKCKRTCRGRTKRASADLVAYLWLRYPVVNKVPLKTKTQRNNEQMYPSLLVHKPLAAVLQPPPPFPTHEPATPMTLIVVVSEATDTRCRLRSPEGVGEEDSVKCKPNDRHERSIVRGTLDKWPRRGAGSLVVWWFTIGGTDIGSKVLLWMVGGCK</sequence>
<evidence type="ECO:0000313" key="1">
    <source>
        <dbReference type="EMBL" id="KZC10121.1"/>
    </source>
</evidence>
<dbReference type="EMBL" id="KQ434886">
    <property type="protein sequence ID" value="KZC10121.1"/>
    <property type="molecule type" value="Genomic_DNA"/>
</dbReference>
<organism evidence="1 2">
    <name type="scientific">Dufourea novaeangliae</name>
    <name type="common">Sweat bee</name>
    <dbReference type="NCBI Taxonomy" id="178035"/>
    <lineage>
        <taxon>Eukaryota</taxon>
        <taxon>Metazoa</taxon>
        <taxon>Ecdysozoa</taxon>
        <taxon>Arthropoda</taxon>
        <taxon>Hexapoda</taxon>
        <taxon>Insecta</taxon>
        <taxon>Pterygota</taxon>
        <taxon>Neoptera</taxon>
        <taxon>Endopterygota</taxon>
        <taxon>Hymenoptera</taxon>
        <taxon>Apocrita</taxon>
        <taxon>Aculeata</taxon>
        <taxon>Apoidea</taxon>
        <taxon>Anthophila</taxon>
        <taxon>Halictidae</taxon>
        <taxon>Rophitinae</taxon>
        <taxon>Dufourea</taxon>
    </lineage>
</organism>
<protein>
    <submittedName>
        <fullName evidence="1">Uncharacterized protein</fullName>
    </submittedName>
</protein>
<dbReference type="Proteomes" id="UP000076502">
    <property type="component" value="Unassembled WGS sequence"/>
</dbReference>
<dbReference type="AlphaFoldDB" id="A0A154PE54"/>
<feature type="non-terminal residue" evidence="1">
    <location>
        <position position="1"/>
    </location>
</feature>